<dbReference type="AlphaFoldDB" id="A0A7K2INM9"/>
<evidence type="ECO:0000313" key="3">
    <source>
        <dbReference type="EMBL" id="MYR31466.1"/>
    </source>
</evidence>
<organism evidence="3 4">
    <name type="scientific">Nocardiopsis alba</name>
    <dbReference type="NCBI Taxonomy" id="53437"/>
    <lineage>
        <taxon>Bacteria</taxon>
        <taxon>Bacillati</taxon>
        <taxon>Actinomycetota</taxon>
        <taxon>Actinomycetes</taxon>
        <taxon>Streptosporangiales</taxon>
        <taxon>Nocardiopsidaceae</taxon>
        <taxon>Nocardiopsis</taxon>
    </lineage>
</organism>
<dbReference type="Proteomes" id="UP000467124">
    <property type="component" value="Unassembled WGS sequence"/>
</dbReference>
<name>A0A7K2INM9_9ACTN</name>
<evidence type="ECO:0000256" key="2">
    <source>
        <dbReference type="SAM" id="SignalP"/>
    </source>
</evidence>
<evidence type="ECO:0008006" key="5">
    <source>
        <dbReference type="Google" id="ProtNLM"/>
    </source>
</evidence>
<gene>
    <name evidence="3" type="ORF">GTW20_04090</name>
</gene>
<sequence>MGNGLRAKRLGTLAVLLGMFVLMSLACSFATAPTDGPDRAAVPATAQVAAADEGGTDLAASATTEDRTSHPCGPPQIQPSISWNLPLLPFPALALFDLFEAPHETSSPRTGAGEPSLHRADGLLTFLCVQRV</sequence>
<comment type="caution">
    <text evidence="3">The sequence shown here is derived from an EMBL/GenBank/DDBJ whole genome shotgun (WGS) entry which is preliminary data.</text>
</comment>
<feature type="region of interest" description="Disordered" evidence="1">
    <location>
        <begin position="45"/>
        <end position="76"/>
    </location>
</feature>
<dbReference type="RefSeq" id="WP_017533860.1">
    <property type="nucleotide sequence ID" value="NZ_JBEXQO010000013.1"/>
</dbReference>
<reference evidence="3 4" key="1">
    <citation type="journal article" date="2019" name="Nat. Commun.">
        <title>The antimicrobial potential of Streptomyces from insect microbiomes.</title>
        <authorList>
            <person name="Chevrette M.G."/>
            <person name="Carlson C.M."/>
            <person name="Ortega H.E."/>
            <person name="Thomas C."/>
            <person name="Ananiev G.E."/>
            <person name="Barns K.J."/>
            <person name="Book A.J."/>
            <person name="Cagnazzo J."/>
            <person name="Carlos C."/>
            <person name="Flanigan W."/>
            <person name="Grubbs K.J."/>
            <person name="Horn H.A."/>
            <person name="Hoffmann F.M."/>
            <person name="Klassen J.L."/>
            <person name="Knack J.J."/>
            <person name="Lewin G.R."/>
            <person name="McDonald B.R."/>
            <person name="Muller L."/>
            <person name="Melo W.G.P."/>
            <person name="Pinto-Tomas A.A."/>
            <person name="Schmitz A."/>
            <person name="Wendt-Pienkowski E."/>
            <person name="Wildman S."/>
            <person name="Zhao M."/>
            <person name="Zhang F."/>
            <person name="Bugni T.S."/>
            <person name="Andes D.R."/>
            <person name="Pupo M.T."/>
            <person name="Currie C.R."/>
        </authorList>
    </citation>
    <scope>NUCLEOTIDE SEQUENCE [LARGE SCALE GENOMIC DNA]</scope>
    <source>
        <strain evidence="3 4">SID5840</strain>
    </source>
</reference>
<evidence type="ECO:0000313" key="4">
    <source>
        <dbReference type="Proteomes" id="UP000467124"/>
    </source>
</evidence>
<dbReference type="PROSITE" id="PS51257">
    <property type="entry name" value="PROKAR_LIPOPROTEIN"/>
    <property type="match status" value="1"/>
</dbReference>
<feature type="signal peptide" evidence="2">
    <location>
        <begin position="1"/>
        <end position="32"/>
    </location>
</feature>
<protein>
    <recommendedName>
        <fullName evidence="5">Lipoprotein</fullName>
    </recommendedName>
</protein>
<feature type="chain" id="PRO_5029746959" description="Lipoprotein" evidence="2">
    <location>
        <begin position="33"/>
        <end position="132"/>
    </location>
</feature>
<accession>A0A7K2INM9</accession>
<evidence type="ECO:0000256" key="1">
    <source>
        <dbReference type="SAM" id="MobiDB-lite"/>
    </source>
</evidence>
<proteinExistence type="predicted"/>
<dbReference type="EMBL" id="WWHY01000001">
    <property type="protein sequence ID" value="MYR31466.1"/>
    <property type="molecule type" value="Genomic_DNA"/>
</dbReference>
<keyword evidence="2" id="KW-0732">Signal</keyword>